<evidence type="ECO:0000256" key="1">
    <source>
        <dbReference type="SAM" id="Phobius"/>
    </source>
</evidence>
<feature type="transmembrane region" description="Helical" evidence="1">
    <location>
        <begin position="12"/>
        <end position="33"/>
    </location>
</feature>
<dbReference type="OrthoDB" id="1913960at2759"/>
<accession>A0A2U1Q1E1</accession>
<dbReference type="PANTHER" id="PTHR33098:SF69">
    <property type="entry name" value="DUF761 DOMAIN PROTEIN"/>
    <property type="match status" value="1"/>
</dbReference>
<dbReference type="Proteomes" id="UP000245207">
    <property type="component" value="Unassembled WGS sequence"/>
</dbReference>
<keyword evidence="3" id="KW-1185">Reference proteome</keyword>
<dbReference type="InterPro" id="IPR008480">
    <property type="entry name" value="DUF761_pln"/>
</dbReference>
<sequence length="139" mass="16454">MFTFYSLTNAIIYSFIFLPLSSLSSFTVFTYIYNYVSLSMYTNIPYLYLKRSFSRKVSCRLAVMEKAKSGNSTNADTKNSEKRTEMRTQRVVPRRFEVIQEKTDIDKRADDFIKNFKNQLAMQRAESLKRYHEMINRGT</sequence>
<gene>
    <name evidence="2" type="ORF">CTI12_AA086460</name>
</gene>
<evidence type="ECO:0000313" key="2">
    <source>
        <dbReference type="EMBL" id="PWA91839.1"/>
    </source>
</evidence>
<dbReference type="PANTHER" id="PTHR33098">
    <property type="entry name" value="COTTON FIBER (DUF761)"/>
    <property type="match status" value="1"/>
</dbReference>
<dbReference type="Pfam" id="PF05553">
    <property type="entry name" value="DUF761"/>
    <property type="match status" value="1"/>
</dbReference>
<comment type="caution">
    <text evidence="2">The sequence shown here is derived from an EMBL/GenBank/DDBJ whole genome shotgun (WGS) entry which is preliminary data.</text>
</comment>
<evidence type="ECO:0000313" key="3">
    <source>
        <dbReference type="Proteomes" id="UP000245207"/>
    </source>
</evidence>
<protein>
    <submittedName>
        <fullName evidence="2">Uncharacterized protein</fullName>
    </submittedName>
</protein>
<keyword evidence="1" id="KW-1133">Transmembrane helix</keyword>
<keyword evidence="1" id="KW-0812">Transmembrane</keyword>
<organism evidence="2 3">
    <name type="scientific">Artemisia annua</name>
    <name type="common">Sweet wormwood</name>
    <dbReference type="NCBI Taxonomy" id="35608"/>
    <lineage>
        <taxon>Eukaryota</taxon>
        <taxon>Viridiplantae</taxon>
        <taxon>Streptophyta</taxon>
        <taxon>Embryophyta</taxon>
        <taxon>Tracheophyta</taxon>
        <taxon>Spermatophyta</taxon>
        <taxon>Magnoliopsida</taxon>
        <taxon>eudicotyledons</taxon>
        <taxon>Gunneridae</taxon>
        <taxon>Pentapetalae</taxon>
        <taxon>asterids</taxon>
        <taxon>campanulids</taxon>
        <taxon>Asterales</taxon>
        <taxon>Asteraceae</taxon>
        <taxon>Asteroideae</taxon>
        <taxon>Anthemideae</taxon>
        <taxon>Artemisiinae</taxon>
        <taxon>Artemisia</taxon>
    </lineage>
</organism>
<keyword evidence="1" id="KW-0472">Membrane</keyword>
<name>A0A2U1Q1E1_ARTAN</name>
<dbReference type="EMBL" id="PKPP01000514">
    <property type="protein sequence ID" value="PWA91839.1"/>
    <property type="molecule type" value="Genomic_DNA"/>
</dbReference>
<reference evidence="2 3" key="1">
    <citation type="journal article" date="2018" name="Mol. Plant">
        <title>The genome of Artemisia annua provides insight into the evolution of Asteraceae family and artemisinin biosynthesis.</title>
        <authorList>
            <person name="Shen Q."/>
            <person name="Zhang L."/>
            <person name="Liao Z."/>
            <person name="Wang S."/>
            <person name="Yan T."/>
            <person name="Shi P."/>
            <person name="Liu M."/>
            <person name="Fu X."/>
            <person name="Pan Q."/>
            <person name="Wang Y."/>
            <person name="Lv Z."/>
            <person name="Lu X."/>
            <person name="Zhang F."/>
            <person name="Jiang W."/>
            <person name="Ma Y."/>
            <person name="Chen M."/>
            <person name="Hao X."/>
            <person name="Li L."/>
            <person name="Tang Y."/>
            <person name="Lv G."/>
            <person name="Zhou Y."/>
            <person name="Sun X."/>
            <person name="Brodelius P.E."/>
            <person name="Rose J.K.C."/>
            <person name="Tang K."/>
        </authorList>
    </citation>
    <scope>NUCLEOTIDE SEQUENCE [LARGE SCALE GENOMIC DNA]</scope>
    <source>
        <strain evidence="3">cv. Huhao1</strain>
        <tissue evidence="2">Leaf</tissue>
    </source>
</reference>
<dbReference type="AlphaFoldDB" id="A0A2U1Q1E1"/>
<proteinExistence type="predicted"/>